<gene>
    <name evidence="8" type="primary">glp</name>
    <name evidence="8" type="ORF">ACFFIC_25535</name>
</gene>
<comment type="cofactor">
    <cofactor evidence="6">
        <name>Mg(2+)</name>
        <dbReference type="ChEBI" id="CHEBI:18420"/>
    </cofactor>
</comment>
<keyword evidence="6" id="KW-0479">Metal-binding</keyword>
<dbReference type="PANTHER" id="PTHR10192:SF5">
    <property type="entry name" value="GEPHYRIN"/>
    <property type="match status" value="1"/>
</dbReference>
<evidence type="ECO:0000256" key="4">
    <source>
        <dbReference type="ARBA" id="ARBA00023150"/>
    </source>
</evidence>
<dbReference type="InterPro" id="IPR038987">
    <property type="entry name" value="MoeA-like"/>
</dbReference>
<dbReference type="Pfam" id="PF00994">
    <property type="entry name" value="MoCF_biosynth"/>
    <property type="match status" value="1"/>
</dbReference>
<dbReference type="InterPro" id="IPR036135">
    <property type="entry name" value="MoeA_linker/N_sf"/>
</dbReference>
<dbReference type="RefSeq" id="WP_377055694.1">
    <property type="nucleotide sequence ID" value="NZ_JBHLVZ010000084.1"/>
</dbReference>
<keyword evidence="6" id="KW-0460">Magnesium</keyword>
<proteinExistence type="inferred from homology"/>
<dbReference type="InterPro" id="IPR005110">
    <property type="entry name" value="MoeA_linker/N"/>
</dbReference>
<comment type="function">
    <text evidence="1 6">Catalyzes the insertion of molybdate into adenylated molybdopterin with the concomitant release of AMP.</text>
</comment>
<comment type="pathway">
    <text evidence="2 6">Cofactor biosynthesis; molybdopterin biosynthesis.</text>
</comment>
<dbReference type="CDD" id="cd00887">
    <property type="entry name" value="MoeA"/>
    <property type="match status" value="1"/>
</dbReference>
<name>A0ABV6IZ41_9PROT</name>
<evidence type="ECO:0000313" key="9">
    <source>
        <dbReference type="Proteomes" id="UP001589789"/>
    </source>
</evidence>
<comment type="catalytic activity">
    <reaction evidence="5">
        <text>adenylyl-molybdopterin + molybdate = Mo-molybdopterin + AMP + H(+)</text>
        <dbReference type="Rhea" id="RHEA:35047"/>
        <dbReference type="ChEBI" id="CHEBI:15378"/>
        <dbReference type="ChEBI" id="CHEBI:36264"/>
        <dbReference type="ChEBI" id="CHEBI:62727"/>
        <dbReference type="ChEBI" id="CHEBI:71302"/>
        <dbReference type="ChEBI" id="CHEBI:456215"/>
        <dbReference type="EC" id="2.10.1.1"/>
    </reaction>
</comment>
<comment type="similarity">
    <text evidence="3 6">Belongs to the MoeA family.</text>
</comment>
<dbReference type="InterPro" id="IPR001453">
    <property type="entry name" value="MoaB/Mog_dom"/>
</dbReference>
<dbReference type="InterPro" id="IPR008284">
    <property type="entry name" value="MoCF_biosynth_CS"/>
</dbReference>
<dbReference type="Proteomes" id="UP001589789">
    <property type="component" value="Unassembled WGS sequence"/>
</dbReference>
<dbReference type="SUPFAM" id="SSF63882">
    <property type="entry name" value="MoeA N-terminal region -like"/>
    <property type="match status" value="1"/>
</dbReference>
<dbReference type="InterPro" id="IPR036688">
    <property type="entry name" value="MoeA_C_domain_IV_sf"/>
</dbReference>
<dbReference type="Pfam" id="PF03453">
    <property type="entry name" value="MoeA_N"/>
    <property type="match status" value="1"/>
</dbReference>
<evidence type="ECO:0000256" key="2">
    <source>
        <dbReference type="ARBA" id="ARBA00005046"/>
    </source>
</evidence>
<dbReference type="InterPro" id="IPR036425">
    <property type="entry name" value="MoaB/Mog-like_dom_sf"/>
</dbReference>
<dbReference type="SMART" id="SM00852">
    <property type="entry name" value="MoCF_biosynth"/>
    <property type="match status" value="1"/>
</dbReference>
<keyword evidence="6" id="KW-0808">Transferase</keyword>
<evidence type="ECO:0000256" key="6">
    <source>
        <dbReference type="RuleBase" id="RU365090"/>
    </source>
</evidence>
<keyword evidence="4 6" id="KW-0501">Molybdenum cofactor biosynthesis</keyword>
<evidence type="ECO:0000313" key="8">
    <source>
        <dbReference type="EMBL" id="MFC0388883.1"/>
    </source>
</evidence>
<reference evidence="8 9" key="1">
    <citation type="submission" date="2024-09" db="EMBL/GenBank/DDBJ databases">
        <authorList>
            <person name="Sun Q."/>
            <person name="Mori K."/>
        </authorList>
    </citation>
    <scope>NUCLEOTIDE SEQUENCE [LARGE SCALE GENOMIC DNA]</scope>
    <source>
        <strain evidence="8 9">CCM 7468</strain>
    </source>
</reference>
<dbReference type="EMBL" id="JBHLVZ010000084">
    <property type="protein sequence ID" value="MFC0388883.1"/>
    <property type="molecule type" value="Genomic_DNA"/>
</dbReference>
<evidence type="ECO:0000256" key="1">
    <source>
        <dbReference type="ARBA" id="ARBA00002901"/>
    </source>
</evidence>
<dbReference type="Pfam" id="PF03454">
    <property type="entry name" value="MoeA_C"/>
    <property type="match status" value="1"/>
</dbReference>
<dbReference type="EC" id="2.10.1.1" evidence="6"/>
<evidence type="ECO:0000259" key="7">
    <source>
        <dbReference type="SMART" id="SM00852"/>
    </source>
</evidence>
<accession>A0ABV6IZ41</accession>
<dbReference type="InterPro" id="IPR005111">
    <property type="entry name" value="MoeA_C_domain_IV"/>
</dbReference>
<dbReference type="Gene3D" id="2.170.190.11">
    <property type="entry name" value="Molybdopterin biosynthesis moea protein, domain 3"/>
    <property type="match status" value="1"/>
</dbReference>
<dbReference type="PANTHER" id="PTHR10192">
    <property type="entry name" value="MOLYBDOPTERIN BIOSYNTHESIS PROTEIN"/>
    <property type="match status" value="1"/>
</dbReference>
<evidence type="ECO:0000256" key="5">
    <source>
        <dbReference type="ARBA" id="ARBA00047317"/>
    </source>
</evidence>
<keyword evidence="6" id="KW-0500">Molybdenum</keyword>
<dbReference type="Gene3D" id="3.90.105.10">
    <property type="entry name" value="Molybdopterin biosynthesis moea protein, domain 2"/>
    <property type="match status" value="1"/>
</dbReference>
<dbReference type="NCBIfam" id="NF045515">
    <property type="entry name" value="Glp_gephyrin"/>
    <property type="match status" value="1"/>
</dbReference>
<evidence type="ECO:0000256" key="3">
    <source>
        <dbReference type="ARBA" id="ARBA00010763"/>
    </source>
</evidence>
<protein>
    <recommendedName>
        <fullName evidence="6">Molybdopterin molybdenumtransferase</fullName>
        <ecNumber evidence="6">2.10.1.1</ecNumber>
    </recommendedName>
</protein>
<feature type="domain" description="MoaB/Mog" evidence="7">
    <location>
        <begin position="192"/>
        <end position="329"/>
    </location>
</feature>
<dbReference type="SUPFAM" id="SSF53218">
    <property type="entry name" value="Molybdenum cofactor biosynthesis proteins"/>
    <property type="match status" value="1"/>
</dbReference>
<keyword evidence="9" id="KW-1185">Reference proteome</keyword>
<dbReference type="Gene3D" id="2.40.340.10">
    <property type="entry name" value="MoeA, C-terminal, domain IV"/>
    <property type="match status" value="1"/>
</dbReference>
<sequence length="413" mass="42179">MAGLSQDCFAHGGALLPVEEAAALLLARVVPLSGTETLPLRAARGRILAEPLIAPHDLPPFRNSAVDGYAFRLADRPPDGWMPLAARIAAGQAAAPLPPGSAARVFTGAPVPEGADTIAMQENTTALPGQAPATVCLPPGLAAGANIRPAAEDIARGEQALPTGHRLDAAAIGLAAALGRATLSLTRRPVVGVFSTGDELVEPGHPLRPAQAHDSNRHTLLALLDTLPVEARDLGILPDRAAATADALRHAASRHDLLLTSGGISAGEEDHVRAAIQAQGTLHFWKLAVKPGKPAAMGVVGGTPVVGLPGNPVAAVVAFLHLARPLALRLAGAAPSALPRYPAIAGFAHAKKPGRREYLRVSLRNGIAERQGHDGAGLIGSLARSDALLELAEHATAIEPGAPVSVIPFAGLL</sequence>
<dbReference type="SUPFAM" id="SSF63867">
    <property type="entry name" value="MoeA C-terminal domain-like"/>
    <property type="match status" value="1"/>
</dbReference>
<dbReference type="PROSITE" id="PS01079">
    <property type="entry name" value="MOCF_BIOSYNTHESIS_2"/>
    <property type="match status" value="1"/>
</dbReference>
<organism evidence="8 9">
    <name type="scientific">Muricoccus vinaceus</name>
    <dbReference type="NCBI Taxonomy" id="424704"/>
    <lineage>
        <taxon>Bacteria</taxon>
        <taxon>Pseudomonadati</taxon>
        <taxon>Pseudomonadota</taxon>
        <taxon>Alphaproteobacteria</taxon>
        <taxon>Acetobacterales</taxon>
        <taxon>Roseomonadaceae</taxon>
        <taxon>Muricoccus</taxon>
    </lineage>
</organism>
<dbReference type="NCBIfam" id="TIGR00177">
    <property type="entry name" value="molyb_syn"/>
    <property type="match status" value="1"/>
</dbReference>
<dbReference type="Gene3D" id="3.40.980.10">
    <property type="entry name" value="MoaB/Mog-like domain"/>
    <property type="match status" value="1"/>
</dbReference>
<comment type="caution">
    <text evidence="8">The sequence shown here is derived from an EMBL/GenBank/DDBJ whole genome shotgun (WGS) entry which is preliminary data.</text>
</comment>